<sequence length="266" mass="29840">MRRTNRLRLFFFFMLIMVTLLIVISKDVYTQDWRSASRASVGLAPDPAVTPEALIQVYGARAFSWRGYFGIHTWIAVKPTQATTYTVYEVIGWRQRQNQSVVVTEDRIPDGRWYGNVPEILAEKRGDGVDALIARIDAAVRDYPYAREYTMWPGPNSNTFTAWVSRLLPELEVDLPPTAIGKDYLGSKLIGLPPSGSGFQFSLYGLLGMLTSDIEGLEINLLGLTFGVDPSPFAIKLPMLGRVDLVAQNTHDLEERVIGDSHSQFH</sequence>
<name>A0A1N6JD46_9PROT</name>
<reference evidence="1 2" key="1">
    <citation type="submission" date="2016-12" db="EMBL/GenBank/DDBJ databases">
        <authorList>
            <person name="Song W.-J."/>
            <person name="Kurnit D.M."/>
        </authorList>
    </citation>
    <scope>NUCLEOTIDE SEQUENCE [LARGE SCALE GENOMIC DNA]</scope>
    <source>
        <strain evidence="1 2">ATCC 49181</strain>
    </source>
</reference>
<gene>
    <name evidence="1" type="ORF">SAMN02743940_2497</name>
</gene>
<accession>A0A1N6JD46</accession>
<dbReference type="Proteomes" id="UP000185062">
    <property type="component" value="Unassembled WGS sequence"/>
</dbReference>
<dbReference type="AlphaFoldDB" id="A0A1N6JD46"/>
<evidence type="ECO:0000313" key="1">
    <source>
        <dbReference type="EMBL" id="SIO42036.1"/>
    </source>
</evidence>
<proteinExistence type="predicted"/>
<protein>
    <recommendedName>
        <fullName evidence="3">DUF3750 domain-containing protein</fullName>
    </recommendedName>
</protein>
<dbReference type="EMBL" id="FSRO01000001">
    <property type="protein sequence ID" value="SIO42036.1"/>
    <property type="molecule type" value="Genomic_DNA"/>
</dbReference>
<evidence type="ECO:0000313" key="2">
    <source>
        <dbReference type="Proteomes" id="UP000185062"/>
    </source>
</evidence>
<evidence type="ECO:0008006" key="3">
    <source>
        <dbReference type="Google" id="ProtNLM"/>
    </source>
</evidence>
<dbReference type="Pfam" id="PF12570">
    <property type="entry name" value="DUF3750"/>
    <property type="match status" value="1"/>
</dbReference>
<organism evidence="1 2">
    <name type="scientific">Nitrosomonas cryotolerans ATCC 49181</name>
    <dbReference type="NCBI Taxonomy" id="1131553"/>
    <lineage>
        <taxon>Bacteria</taxon>
        <taxon>Pseudomonadati</taxon>
        <taxon>Pseudomonadota</taxon>
        <taxon>Betaproteobacteria</taxon>
        <taxon>Nitrosomonadales</taxon>
        <taxon>Nitrosomonadaceae</taxon>
        <taxon>Nitrosomonas</taxon>
    </lineage>
</organism>
<dbReference type="InterPro" id="IPR022224">
    <property type="entry name" value="DUF3750"/>
</dbReference>
<dbReference type="RefSeq" id="WP_074202615.1">
    <property type="nucleotide sequence ID" value="NZ_FSRO01000001.1"/>
</dbReference>
<dbReference type="eggNOG" id="ENOG502Z88I">
    <property type="taxonomic scope" value="Bacteria"/>
</dbReference>
<keyword evidence="2" id="KW-1185">Reference proteome</keyword>